<feature type="compositionally biased region" description="Low complexity" evidence="8">
    <location>
        <begin position="1"/>
        <end position="20"/>
    </location>
</feature>
<dbReference type="Proteomes" id="UP001592582">
    <property type="component" value="Unassembled WGS sequence"/>
</dbReference>
<keyword evidence="3" id="KW-0813">Transport</keyword>
<evidence type="ECO:0000256" key="8">
    <source>
        <dbReference type="SAM" id="MobiDB-lite"/>
    </source>
</evidence>
<evidence type="ECO:0000256" key="3">
    <source>
        <dbReference type="ARBA" id="ARBA00022448"/>
    </source>
</evidence>
<evidence type="ECO:0000256" key="1">
    <source>
        <dbReference type="ARBA" id="ARBA00004651"/>
    </source>
</evidence>
<feature type="transmembrane region" description="Helical" evidence="9">
    <location>
        <begin position="82"/>
        <end position="105"/>
    </location>
</feature>
<comment type="caution">
    <text evidence="10">The sequence shown here is derived from an EMBL/GenBank/DDBJ whole genome shotgun (WGS) entry which is preliminary data.</text>
</comment>
<protein>
    <submittedName>
        <fullName evidence="10">AzlC family ABC transporter permease</fullName>
    </submittedName>
</protein>
<accession>A0ABV6VMR6</accession>
<dbReference type="EMBL" id="JBHEZX010000029">
    <property type="protein sequence ID" value="MFC1414847.1"/>
    <property type="molecule type" value="Genomic_DNA"/>
</dbReference>
<dbReference type="InterPro" id="IPR011606">
    <property type="entry name" value="Brnchd-chn_aa_trnsp_permease"/>
</dbReference>
<evidence type="ECO:0000256" key="9">
    <source>
        <dbReference type="SAM" id="Phobius"/>
    </source>
</evidence>
<name>A0ABV6VMR6_9ACTN</name>
<dbReference type="Pfam" id="PF03591">
    <property type="entry name" value="AzlC"/>
    <property type="match status" value="1"/>
</dbReference>
<proteinExistence type="inferred from homology"/>
<keyword evidence="5 9" id="KW-0812">Transmembrane</keyword>
<feature type="transmembrane region" description="Helical" evidence="9">
    <location>
        <begin position="234"/>
        <end position="250"/>
    </location>
</feature>
<evidence type="ECO:0000256" key="6">
    <source>
        <dbReference type="ARBA" id="ARBA00022989"/>
    </source>
</evidence>
<evidence type="ECO:0000256" key="2">
    <source>
        <dbReference type="ARBA" id="ARBA00010735"/>
    </source>
</evidence>
<evidence type="ECO:0000313" key="10">
    <source>
        <dbReference type="EMBL" id="MFC1414847.1"/>
    </source>
</evidence>
<sequence>MTALHPPDSSPTGTTTDPGSDPGGDPGTARARPDAAVVRDALGVGLAVGASGLAFGVAGAGAQLTVWQTCALSLLVFTGASQFALVGALAAGAAPLAAVAGALFLGVRNALYGLRLGPRLQLPRPLRPFAAQLVIDETTAVTLVQPDRRSARLGFTVTGVSLYLVWNLTTLAGAVGAGALGDPGRYGLDAAGPAVFLALLWPRLREGGEERSVALLGALLALAAVPLLPAGVPVLLAVLAVPAVALLRGLRSARGKDTA</sequence>
<dbReference type="RefSeq" id="WP_380519146.1">
    <property type="nucleotide sequence ID" value="NZ_JBHEZX010000029.1"/>
</dbReference>
<comment type="subcellular location">
    <subcellularLocation>
        <location evidence="1">Cell membrane</location>
        <topology evidence="1">Multi-pass membrane protein</topology>
    </subcellularLocation>
</comment>
<dbReference type="PANTHER" id="PTHR34979:SF1">
    <property type="entry name" value="INNER MEMBRANE PROTEIN YGAZ"/>
    <property type="match status" value="1"/>
</dbReference>
<comment type="similarity">
    <text evidence="2">Belongs to the AzlC family.</text>
</comment>
<dbReference type="PANTHER" id="PTHR34979">
    <property type="entry name" value="INNER MEMBRANE PROTEIN YGAZ"/>
    <property type="match status" value="1"/>
</dbReference>
<keyword evidence="7 9" id="KW-0472">Membrane</keyword>
<keyword evidence="4" id="KW-1003">Cell membrane</keyword>
<organism evidence="10 11">
    <name type="scientific">Streptacidiphilus alkalitolerans</name>
    <dbReference type="NCBI Taxonomy" id="3342712"/>
    <lineage>
        <taxon>Bacteria</taxon>
        <taxon>Bacillati</taxon>
        <taxon>Actinomycetota</taxon>
        <taxon>Actinomycetes</taxon>
        <taxon>Kitasatosporales</taxon>
        <taxon>Streptomycetaceae</taxon>
        <taxon>Streptacidiphilus</taxon>
    </lineage>
</organism>
<reference evidence="10 11" key="1">
    <citation type="submission" date="2024-09" db="EMBL/GenBank/DDBJ databases">
        <authorList>
            <person name="Lee S.D."/>
        </authorList>
    </citation>
    <scope>NUCLEOTIDE SEQUENCE [LARGE SCALE GENOMIC DNA]</scope>
    <source>
        <strain evidence="10 11">N1-1</strain>
    </source>
</reference>
<feature type="transmembrane region" description="Helical" evidence="9">
    <location>
        <begin position="41"/>
        <end position="62"/>
    </location>
</feature>
<evidence type="ECO:0000256" key="5">
    <source>
        <dbReference type="ARBA" id="ARBA00022692"/>
    </source>
</evidence>
<evidence type="ECO:0000256" key="4">
    <source>
        <dbReference type="ARBA" id="ARBA00022475"/>
    </source>
</evidence>
<keyword evidence="11" id="KW-1185">Reference proteome</keyword>
<gene>
    <name evidence="10" type="ORF">ACEZDG_36880</name>
</gene>
<keyword evidence="6 9" id="KW-1133">Transmembrane helix</keyword>
<feature type="transmembrane region" description="Helical" evidence="9">
    <location>
        <begin position="153"/>
        <end position="180"/>
    </location>
</feature>
<evidence type="ECO:0000313" key="11">
    <source>
        <dbReference type="Proteomes" id="UP001592582"/>
    </source>
</evidence>
<evidence type="ECO:0000256" key="7">
    <source>
        <dbReference type="ARBA" id="ARBA00023136"/>
    </source>
</evidence>
<feature type="region of interest" description="Disordered" evidence="8">
    <location>
        <begin position="1"/>
        <end position="32"/>
    </location>
</feature>